<dbReference type="EMBL" id="WEIA01000035">
    <property type="protein sequence ID" value="NLR24394.1"/>
    <property type="molecule type" value="Genomic_DNA"/>
</dbReference>
<proteinExistence type="predicted"/>
<dbReference type="InterPro" id="IPR001242">
    <property type="entry name" value="Condensation_dom"/>
</dbReference>
<name>A0A8I2KP15_9GAMM</name>
<sequence>MGSLKELLKELKSQEIYLSLDVSGELSVKGRKELLSTELITLLKKHKASLVDLIQAKTTSASAVPEIKKINGEQVLELSFSQRSLWLQDQIDGGSTHYNIPSAIKLSGILDNDALQRAFATILLRHESLRTCFVAGDDGEPVQQVREGVDFQVSLTDLSELSQDRRNERIAEIVSTEAIMPFDLGRDVMLRVQLLKLAPQEHILLATMHHIASDGWSMGILVNEFSRLYTAYVQGLDNPLPPLAIQYGDYAHWQRNYLQGAVLNEQLAYWEKQLADLPVLHSLPLDNPRPAVQSFAGNLHVSRIEQATHQRLMAICQERGATLFMGLHAVFSVLLARYSNEQDIVVGTPVANREQVEVAGLIGFFVNTLVLRSNLSDNPSFHALLEQSKNMLLDAYAHQQVPFEQIVERLRPGRSPGHTPLFQVMIALQNNAQSRLSLPGLSLSGVEEEGEGTAKFDLTLNIKESSEGLFLSWGYSSALFKAQTIERMAGHFEVLLSSLLTSPELDVYAHELVTPQEREQLLNTWNDTAAKYRSELCLHELFERQVDTHPKKTALVCEETSLSYETLNRRANQLAHYLKAQGVKPDTLVGLSVERSV</sequence>
<dbReference type="SUPFAM" id="SSF52777">
    <property type="entry name" value="CoA-dependent acyltransferases"/>
    <property type="match status" value="2"/>
</dbReference>
<feature type="domain" description="AMP-dependent synthetase/ligase" evidence="1">
    <location>
        <begin position="542"/>
        <end position="596"/>
    </location>
</feature>
<dbReference type="InterPro" id="IPR044894">
    <property type="entry name" value="TubC_N_sf"/>
</dbReference>
<dbReference type="InterPro" id="IPR042099">
    <property type="entry name" value="ANL_N_sf"/>
</dbReference>
<dbReference type="Gene3D" id="1.10.10.1830">
    <property type="entry name" value="Non-ribosomal peptide synthase, adenylation domain"/>
    <property type="match status" value="1"/>
</dbReference>
<evidence type="ECO:0000313" key="4">
    <source>
        <dbReference type="Proteomes" id="UP000646877"/>
    </source>
</evidence>
<dbReference type="PANTHER" id="PTHR45527">
    <property type="entry name" value="NONRIBOSOMAL PEPTIDE SYNTHETASE"/>
    <property type="match status" value="1"/>
</dbReference>
<dbReference type="GO" id="GO:0009366">
    <property type="term" value="C:enterobactin synthetase complex"/>
    <property type="evidence" value="ECO:0007669"/>
    <property type="project" value="TreeGrafter"/>
</dbReference>
<dbReference type="RefSeq" id="WP_188249534.1">
    <property type="nucleotide sequence ID" value="NZ_VSSD01000027.1"/>
</dbReference>
<dbReference type="GO" id="GO:0043041">
    <property type="term" value="P:amino acid activation for nonribosomal peptide biosynthetic process"/>
    <property type="evidence" value="ECO:0007669"/>
    <property type="project" value="TreeGrafter"/>
</dbReference>
<dbReference type="Gene3D" id="3.40.50.12780">
    <property type="entry name" value="N-terminal domain of ligase-like"/>
    <property type="match status" value="1"/>
</dbReference>
<organism evidence="3 4">
    <name type="scientific">Pseudoalteromonas maricaloris</name>
    <dbReference type="NCBI Taxonomy" id="184924"/>
    <lineage>
        <taxon>Bacteria</taxon>
        <taxon>Pseudomonadati</taxon>
        <taxon>Pseudomonadota</taxon>
        <taxon>Gammaproteobacteria</taxon>
        <taxon>Alteromonadales</taxon>
        <taxon>Pseudoalteromonadaceae</taxon>
        <taxon>Pseudoalteromonas</taxon>
    </lineage>
</organism>
<dbReference type="Gene3D" id="3.30.559.30">
    <property type="entry name" value="Nonribosomal peptide synthetase, condensation domain"/>
    <property type="match status" value="1"/>
</dbReference>
<comment type="caution">
    <text evidence="3">The sequence shown here is derived from an EMBL/GenBank/DDBJ whole genome shotgun (WGS) entry which is preliminary data.</text>
</comment>
<gene>
    <name evidence="3" type="ORF">F9Y85_24440</name>
</gene>
<dbReference type="InterPro" id="IPR000873">
    <property type="entry name" value="AMP-dep_synth/lig_dom"/>
</dbReference>
<reference evidence="3" key="1">
    <citation type="submission" date="2019-10" db="EMBL/GenBank/DDBJ databases">
        <authorList>
            <person name="Paulsen S."/>
        </authorList>
    </citation>
    <scope>NUCLEOTIDE SEQUENCE</scope>
    <source>
        <strain evidence="3">LMG 19692</strain>
    </source>
</reference>
<dbReference type="FunFam" id="3.30.559.10:FF:000012">
    <property type="entry name" value="Non-ribosomal peptide synthetase"/>
    <property type="match status" value="1"/>
</dbReference>
<feature type="domain" description="Condensation" evidence="2">
    <location>
        <begin position="73"/>
        <end position="522"/>
    </location>
</feature>
<dbReference type="InterPro" id="IPR023213">
    <property type="entry name" value="CAT-like_dom_sf"/>
</dbReference>
<dbReference type="Pfam" id="PF00668">
    <property type="entry name" value="Condensation"/>
    <property type="match status" value="1"/>
</dbReference>
<feature type="non-terminal residue" evidence="3">
    <location>
        <position position="597"/>
    </location>
</feature>
<dbReference type="GO" id="GO:0005829">
    <property type="term" value="C:cytosol"/>
    <property type="evidence" value="ECO:0007669"/>
    <property type="project" value="TreeGrafter"/>
</dbReference>
<dbReference type="GO" id="GO:0009239">
    <property type="term" value="P:enterobactin biosynthetic process"/>
    <property type="evidence" value="ECO:0007669"/>
    <property type="project" value="TreeGrafter"/>
</dbReference>
<dbReference type="PANTHER" id="PTHR45527:SF1">
    <property type="entry name" value="FATTY ACID SYNTHASE"/>
    <property type="match status" value="1"/>
</dbReference>
<dbReference type="AlphaFoldDB" id="A0A8I2KP15"/>
<dbReference type="Pfam" id="PF00501">
    <property type="entry name" value="AMP-binding"/>
    <property type="match status" value="1"/>
</dbReference>
<evidence type="ECO:0000313" key="3">
    <source>
        <dbReference type="EMBL" id="NLR24394.1"/>
    </source>
</evidence>
<protein>
    <submittedName>
        <fullName evidence="3">AMP-binding protein</fullName>
    </submittedName>
</protein>
<dbReference type="CDD" id="cd19531">
    <property type="entry name" value="LCL_NRPS-like"/>
    <property type="match status" value="1"/>
</dbReference>
<dbReference type="GO" id="GO:0031177">
    <property type="term" value="F:phosphopantetheine binding"/>
    <property type="evidence" value="ECO:0007669"/>
    <property type="project" value="TreeGrafter"/>
</dbReference>
<evidence type="ECO:0000259" key="2">
    <source>
        <dbReference type="Pfam" id="PF00668"/>
    </source>
</evidence>
<dbReference type="SUPFAM" id="SSF56801">
    <property type="entry name" value="Acetyl-CoA synthetase-like"/>
    <property type="match status" value="1"/>
</dbReference>
<dbReference type="GO" id="GO:0047527">
    <property type="term" value="F:2,3-dihydroxybenzoate-serine ligase activity"/>
    <property type="evidence" value="ECO:0007669"/>
    <property type="project" value="TreeGrafter"/>
</dbReference>
<accession>A0A8I2KP15</accession>
<dbReference type="Gene3D" id="3.30.559.10">
    <property type="entry name" value="Chloramphenicol acetyltransferase-like domain"/>
    <property type="match status" value="1"/>
</dbReference>
<dbReference type="Proteomes" id="UP000646877">
    <property type="component" value="Unassembled WGS sequence"/>
</dbReference>
<evidence type="ECO:0000259" key="1">
    <source>
        <dbReference type="Pfam" id="PF00501"/>
    </source>
</evidence>